<dbReference type="OrthoDB" id="350573at2"/>
<dbReference type="SUPFAM" id="SSF101386">
    <property type="entry name" value="all-alpha NTP pyrophosphatases"/>
    <property type="match status" value="1"/>
</dbReference>
<evidence type="ECO:0000259" key="1">
    <source>
        <dbReference type="Pfam" id="PF03819"/>
    </source>
</evidence>
<name>A0A4R6U3W9_9BACI</name>
<dbReference type="EMBL" id="SNYJ01000008">
    <property type="protein sequence ID" value="TDQ39209.1"/>
    <property type="molecule type" value="Genomic_DNA"/>
</dbReference>
<gene>
    <name evidence="2" type="ORF">EV213_108161</name>
</gene>
<keyword evidence="2" id="KW-0378">Hydrolase</keyword>
<evidence type="ECO:0000313" key="2">
    <source>
        <dbReference type="EMBL" id="TDQ39209.1"/>
    </source>
</evidence>
<dbReference type="RefSeq" id="WP_133580638.1">
    <property type="nucleotide sequence ID" value="NZ_SNYJ01000008.1"/>
</dbReference>
<dbReference type="Proteomes" id="UP000295632">
    <property type="component" value="Unassembled WGS sequence"/>
</dbReference>
<dbReference type="InterPro" id="IPR004518">
    <property type="entry name" value="MazG-like_dom"/>
</dbReference>
<keyword evidence="3" id="KW-1185">Reference proteome</keyword>
<reference evidence="2 3" key="1">
    <citation type="submission" date="2019-03" db="EMBL/GenBank/DDBJ databases">
        <title>Genomic Encyclopedia of Type Strains, Phase IV (KMG-IV): sequencing the most valuable type-strain genomes for metagenomic binning, comparative biology and taxonomic classification.</title>
        <authorList>
            <person name="Goeker M."/>
        </authorList>
    </citation>
    <scope>NUCLEOTIDE SEQUENCE [LARGE SCALE GENOMIC DNA]</scope>
    <source>
        <strain evidence="2 3">DSM 28697</strain>
    </source>
</reference>
<dbReference type="PIRSF" id="PIRSF006639">
    <property type="entry name" value="UCP006639_pph"/>
    <property type="match status" value="1"/>
</dbReference>
<evidence type="ECO:0000313" key="3">
    <source>
        <dbReference type="Proteomes" id="UP000295632"/>
    </source>
</evidence>
<accession>A0A4R6U3W9</accession>
<organism evidence="2 3">
    <name type="scientific">Aureibacillus halotolerans</name>
    <dbReference type="NCBI Taxonomy" id="1508390"/>
    <lineage>
        <taxon>Bacteria</taxon>
        <taxon>Bacillati</taxon>
        <taxon>Bacillota</taxon>
        <taxon>Bacilli</taxon>
        <taxon>Bacillales</taxon>
        <taxon>Bacillaceae</taxon>
        <taxon>Aureibacillus</taxon>
    </lineage>
</organism>
<dbReference type="AlphaFoldDB" id="A0A4R6U3W9"/>
<dbReference type="CDD" id="cd11541">
    <property type="entry name" value="NTP-PPase_u4"/>
    <property type="match status" value="1"/>
</dbReference>
<dbReference type="Pfam" id="PF03819">
    <property type="entry name" value="MazG"/>
    <property type="match status" value="1"/>
</dbReference>
<dbReference type="Gene3D" id="1.10.287.1080">
    <property type="entry name" value="MazG-like"/>
    <property type="match status" value="1"/>
</dbReference>
<dbReference type="GO" id="GO:0016787">
    <property type="term" value="F:hydrolase activity"/>
    <property type="evidence" value="ECO:0007669"/>
    <property type="project" value="UniProtKB-KW"/>
</dbReference>
<proteinExistence type="predicted"/>
<comment type="caution">
    <text evidence="2">The sequence shown here is derived from an EMBL/GenBank/DDBJ whole genome shotgun (WGS) entry which is preliminary data.</text>
</comment>
<sequence length="112" mass="12328">MKLNDYQNLSKRTLPGEHLSQVERVSNYAMGLSGEAGEVTDLLKKQLFHGHRLDPSALAYELGDVLHYVAGLATMHGLTLEQVATQNITKLAKRYPDGFSEEASRGRQDGGD</sequence>
<dbReference type="InterPro" id="IPR011379">
    <property type="entry name" value="MazG-related_GP37"/>
</dbReference>
<feature type="domain" description="NTP pyrophosphohydrolase MazG-like" evidence="1">
    <location>
        <begin position="27"/>
        <end position="99"/>
    </location>
</feature>
<protein>
    <submittedName>
        <fullName evidence="2">MazG-like nucleotide pyrophosphohydrolase family protein</fullName>
    </submittedName>
</protein>